<dbReference type="AlphaFoldDB" id="A0A2H0CVX5"/>
<feature type="chain" id="PRO_5013594220" description="Lipoprotein" evidence="1">
    <location>
        <begin position="22"/>
        <end position="130"/>
    </location>
</feature>
<protein>
    <recommendedName>
        <fullName evidence="4">Lipoprotein</fullName>
    </recommendedName>
</protein>
<dbReference type="EMBL" id="PCTL01000016">
    <property type="protein sequence ID" value="PIP73588.1"/>
    <property type="molecule type" value="Genomic_DNA"/>
</dbReference>
<organism evidence="2 3">
    <name type="scientific">Candidatus Lloydbacteria bacterium CG22_combo_CG10-13_8_21_14_all_47_15</name>
    <dbReference type="NCBI Taxonomy" id="1974635"/>
    <lineage>
        <taxon>Bacteria</taxon>
        <taxon>Candidatus Lloydiibacteriota</taxon>
    </lineage>
</organism>
<evidence type="ECO:0008006" key="4">
    <source>
        <dbReference type="Google" id="ProtNLM"/>
    </source>
</evidence>
<keyword evidence="1" id="KW-0732">Signal</keyword>
<proteinExistence type="predicted"/>
<evidence type="ECO:0000313" key="3">
    <source>
        <dbReference type="Proteomes" id="UP000230638"/>
    </source>
</evidence>
<dbReference type="Proteomes" id="UP000230638">
    <property type="component" value="Unassembled WGS sequence"/>
</dbReference>
<accession>A0A2H0CVX5</accession>
<name>A0A2H0CVX5_9BACT</name>
<sequence>MKKILSATVFLLLFISGCVTTKARFAPMPADALEMPFEEPFAESEEVGCPTHALKSIDMFFLQHIAANIWLYEIRHSVNGYQSTVIVLEYPYGFYLWNTDIVPGEWYATRKNKITLLTLAICKLTRLPIF</sequence>
<dbReference type="PROSITE" id="PS51257">
    <property type="entry name" value="PROKAR_LIPOPROTEIN"/>
    <property type="match status" value="1"/>
</dbReference>
<evidence type="ECO:0000313" key="2">
    <source>
        <dbReference type="EMBL" id="PIP73588.1"/>
    </source>
</evidence>
<feature type="signal peptide" evidence="1">
    <location>
        <begin position="1"/>
        <end position="21"/>
    </location>
</feature>
<evidence type="ECO:0000256" key="1">
    <source>
        <dbReference type="SAM" id="SignalP"/>
    </source>
</evidence>
<gene>
    <name evidence="2" type="ORF">COW88_01475</name>
</gene>
<reference evidence="2 3" key="1">
    <citation type="submission" date="2017-09" db="EMBL/GenBank/DDBJ databases">
        <title>Depth-based differentiation of microbial function through sediment-hosted aquifers and enrichment of novel symbionts in the deep terrestrial subsurface.</title>
        <authorList>
            <person name="Probst A.J."/>
            <person name="Ladd B."/>
            <person name="Jarett J.K."/>
            <person name="Geller-Mcgrath D.E."/>
            <person name="Sieber C.M."/>
            <person name="Emerson J.B."/>
            <person name="Anantharaman K."/>
            <person name="Thomas B.C."/>
            <person name="Malmstrom R."/>
            <person name="Stieglmeier M."/>
            <person name="Klingl A."/>
            <person name="Woyke T."/>
            <person name="Ryan C.M."/>
            <person name="Banfield J.F."/>
        </authorList>
    </citation>
    <scope>NUCLEOTIDE SEQUENCE [LARGE SCALE GENOMIC DNA]</scope>
    <source>
        <strain evidence="2">CG22_combo_CG10-13_8_21_14_all_47_15</strain>
    </source>
</reference>
<comment type="caution">
    <text evidence="2">The sequence shown here is derived from an EMBL/GenBank/DDBJ whole genome shotgun (WGS) entry which is preliminary data.</text>
</comment>